<gene>
    <name evidence="2" type="ORF">H6F99_14930</name>
</gene>
<evidence type="ECO:0000313" key="2">
    <source>
        <dbReference type="EMBL" id="MBD2279537.1"/>
    </source>
</evidence>
<reference evidence="2 3" key="1">
    <citation type="journal article" date="2020" name="ISME J.">
        <title>Comparative genomics reveals insights into cyanobacterial evolution and habitat adaptation.</title>
        <authorList>
            <person name="Chen M.Y."/>
            <person name="Teng W.K."/>
            <person name="Zhao L."/>
            <person name="Hu C.X."/>
            <person name="Zhou Y.K."/>
            <person name="Han B.P."/>
            <person name="Song L.R."/>
            <person name="Shu W.S."/>
        </authorList>
    </citation>
    <scope>NUCLEOTIDE SEQUENCE [LARGE SCALE GENOMIC DNA]</scope>
    <source>
        <strain evidence="2 3">FACHB-1040</strain>
    </source>
</reference>
<proteinExistence type="predicted"/>
<protein>
    <submittedName>
        <fullName evidence="2">AAA family ATPase</fullName>
    </submittedName>
</protein>
<dbReference type="Proteomes" id="UP000606721">
    <property type="component" value="Unassembled WGS sequence"/>
</dbReference>
<dbReference type="PANTHER" id="PTHR36766:SF30">
    <property type="entry name" value="TIR-NBS TYPE DISEASE RESISTANCE PROTEIN-RELATED"/>
    <property type="match status" value="1"/>
</dbReference>
<organism evidence="2 3">
    <name type="scientific">Aphanizomenon flos-aquae FACHB-1040</name>
    <dbReference type="NCBI Taxonomy" id="2692887"/>
    <lineage>
        <taxon>Bacteria</taxon>
        <taxon>Bacillati</taxon>
        <taxon>Cyanobacteriota</taxon>
        <taxon>Cyanophyceae</taxon>
        <taxon>Nostocales</taxon>
        <taxon>Aphanizomenonaceae</taxon>
        <taxon>Aphanizomenon</taxon>
    </lineage>
</organism>
<sequence>MQSWILQDGCRLLGLFGIGGVGKTTLATQLAKQIQNQFDYVFWRSVPTVPCFDSMMTDLLSLFSHHKENKLNINRIIYYLRTHRCLIILDHVDIDHLKYMQFIKIIAETNHQSCVIFTCREQYPEFTFLEYWLSSVRCLKLSNSSEIALSLIESQPLWGTDQEKYDLCNFCNNNPLKVKQMIVSIIHLYNGDIGKFLAENTS</sequence>
<dbReference type="InterPro" id="IPR002182">
    <property type="entry name" value="NB-ARC"/>
</dbReference>
<evidence type="ECO:0000313" key="3">
    <source>
        <dbReference type="Proteomes" id="UP000606721"/>
    </source>
</evidence>
<feature type="domain" description="NB-ARC" evidence="1">
    <location>
        <begin position="5"/>
        <end position="122"/>
    </location>
</feature>
<keyword evidence="3" id="KW-1185">Reference proteome</keyword>
<dbReference type="PRINTS" id="PR00364">
    <property type="entry name" value="DISEASERSIST"/>
</dbReference>
<dbReference type="Pfam" id="PF00931">
    <property type="entry name" value="NB-ARC"/>
    <property type="match status" value="1"/>
</dbReference>
<dbReference type="InterPro" id="IPR027417">
    <property type="entry name" value="P-loop_NTPase"/>
</dbReference>
<dbReference type="EMBL" id="JACJQT010000038">
    <property type="protein sequence ID" value="MBD2279537.1"/>
    <property type="molecule type" value="Genomic_DNA"/>
</dbReference>
<dbReference type="SUPFAM" id="SSF52540">
    <property type="entry name" value="P-loop containing nucleoside triphosphate hydrolases"/>
    <property type="match status" value="1"/>
</dbReference>
<comment type="caution">
    <text evidence="2">The sequence shown here is derived from an EMBL/GenBank/DDBJ whole genome shotgun (WGS) entry which is preliminary data.</text>
</comment>
<dbReference type="PANTHER" id="PTHR36766">
    <property type="entry name" value="PLANT BROAD-SPECTRUM MILDEW RESISTANCE PROTEIN RPW8"/>
    <property type="match status" value="1"/>
</dbReference>
<name>A0ABR8BXY5_APHFL</name>
<accession>A0ABR8BXY5</accession>
<dbReference type="Gene3D" id="3.40.50.300">
    <property type="entry name" value="P-loop containing nucleotide triphosphate hydrolases"/>
    <property type="match status" value="1"/>
</dbReference>
<evidence type="ECO:0000259" key="1">
    <source>
        <dbReference type="Pfam" id="PF00931"/>
    </source>
</evidence>